<dbReference type="EMBL" id="CP089984">
    <property type="protein sequence ID" value="WXB12885.1"/>
    <property type="molecule type" value="Genomic_DNA"/>
</dbReference>
<evidence type="ECO:0000256" key="2">
    <source>
        <dbReference type="ARBA" id="ARBA00004962"/>
    </source>
</evidence>
<evidence type="ECO:0000256" key="7">
    <source>
        <dbReference type="ARBA" id="ARBA00022898"/>
    </source>
</evidence>
<evidence type="ECO:0000256" key="1">
    <source>
        <dbReference type="ARBA" id="ARBA00001933"/>
    </source>
</evidence>
<dbReference type="Proteomes" id="UP001370348">
    <property type="component" value="Chromosome"/>
</dbReference>
<dbReference type="GO" id="GO:0004124">
    <property type="term" value="F:cysteine synthase activity"/>
    <property type="evidence" value="ECO:0007669"/>
    <property type="project" value="UniProtKB-EC"/>
</dbReference>
<comment type="pathway">
    <text evidence="2">Amino-acid biosynthesis; L-cysteine biosynthesis; L-cysteine from L-serine: step 2/2.</text>
</comment>
<feature type="domain" description="Tryptophan synthase beta chain-like PALP" evidence="11">
    <location>
        <begin position="28"/>
        <end position="314"/>
    </location>
</feature>
<evidence type="ECO:0000256" key="4">
    <source>
        <dbReference type="ARBA" id="ARBA00012681"/>
    </source>
</evidence>
<comment type="catalytic activity">
    <reaction evidence="9 10">
        <text>O-acetyl-L-serine + hydrogen sulfide = L-cysteine + acetate</text>
        <dbReference type="Rhea" id="RHEA:14829"/>
        <dbReference type="ChEBI" id="CHEBI:29919"/>
        <dbReference type="ChEBI" id="CHEBI:30089"/>
        <dbReference type="ChEBI" id="CHEBI:35235"/>
        <dbReference type="ChEBI" id="CHEBI:58340"/>
        <dbReference type="EC" id="2.5.1.47"/>
    </reaction>
</comment>
<evidence type="ECO:0000256" key="5">
    <source>
        <dbReference type="ARBA" id="ARBA00022605"/>
    </source>
</evidence>
<dbReference type="PROSITE" id="PS00901">
    <property type="entry name" value="CYS_SYNTHASE"/>
    <property type="match status" value="1"/>
</dbReference>
<keyword evidence="13" id="KW-1185">Reference proteome</keyword>
<dbReference type="Pfam" id="PF00291">
    <property type="entry name" value="PALP"/>
    <property type="match status" value="1"/>
</dbReference>
<dbReference type="InterPro" id="IPR050214">
    <property type="entry name" value="Cys_Synth/Cystath_Beta-Synth"/>
</dbReference>
<proteinExistence type="inferred from homology"/>
<name>A0ABZ2LUR1_9BACT</name>
<evidence type="ECO:0000313" key="13">
    <source>
        <dbReference type="Proteomes" id="UP001370348"/>
    </source>
</evidence>
<dbReference type="InterPro" id="IPR036052">
    <property type="entry name" value="TrpB-like_PALP_sf"/>
</dbReference>
<sequence>MAPVVAPVLVKPVEKAAEEQPQRLRGAVTEAIGHTPLIELRRLGQGLPGRIAIKLESKNPSGSVKDRVAAALIDDLEQRGQLVPGSTIVAPTSSNTGIAMAHIAASRGYKLRLTIPSDWANERIALLLYLGTDVVVTPGGDMHGARERAKEIVQSTPGAVLIDQFVSPANPEIHRRTTAAEIWEDTYGKVAAFVAGVGTGGTITGVGLGLRAKKRDIRLVAVEPAGSPVLSGGVAGKHAIQGIGAGFVPPLLRRDLIDEVVTVSDDDAFANAHRLALEEGILAGVSSGASITAALALAAQERMAGKLIVTLVCDSGERYVTTPRSDARAPRGARR</sequence>
<gene>
    <name evidence="12" type="primary">cysK</name>
    <name evidence="12" type="ORF">LZC94_34160</name>
</gene>
<comment type="cofactor">
    <cofactor evidence="1 10">
        <name>pyridoxal 5'-phosphate</name>
        <dbReference type="ChEBI" id="CHEBI:597326"/>
    </cofactor>
</comment>
<dbReference type="InterPro" id="IPR005856">
    <property type="entry name" value="Cys_synth"/>
</dbReference>
<dbReference type="InterPro" id="IPR001926">
    <property type="entry name" value="TrpB-like_PALP"/>
</dbReference>
<reference evidence="12 13" key="1">
    <citation type="submission" date="2021-12" db="EMBL/GenBank/DDBJ databases">
        <title>Discovery of the Pendulisporaceae a myxobacterial family with distinct sporulation behavior and unique specialized metabolism.</title>
        <authorList>
            <person name="Garcia R."/>
            <person name="Popoff A."/>
            <person name="Bader C.D."/>
            <person name="Loehr J."/>
            <person name="Walesch S."/>
            <person name="Walt C."/>
            <person name="Boldt J."/>
            <person name="Bunk B."/>
            <person name="Haeckl F.J.F.P.J."/>
            <person name="Gunesch A.P."/>
            <person name="Birkelbach J."/>
            <person name="Nuebel U."/>
            <person name="Pietschmann T."/>
            <person name="Bach T."/>
            <person name="Mueller R."/>
        </authorList>
    </citation>
    <scope>NUCLEOTIDE SEQUENCE [LARGE SCALE GENOMIC DNA]</scope>
    <source>
        <strain evidence="12 13">MSr11954</strain>
    </source>
</reference>
<keyword evidence="7 10" id="KW-0663">Pyridoxal phosphate</keyword>
<dbReference type="PANTHER" id="PTHR10314">
    <property type="entry name" value="CYSTATHIONINE BETA-SYNTHASE"/>
    <property type="match status" value="1"/>
</dbReference>
<evidence type="ECO:0000256" key="9">
    <source>
        <dbReference type="ARBA" id="ARBA00047931"/>
    </source>
</evidence>
<keyword evidence="8 10" id="KW-0198">Cysteine biosynthesis</keyword>
<dbReference type="Gene3D" id="3.40.50.1100">
    <property type="match status" value="2"/>
</dbReference>
<dbReference type="CDD" id="cd01561">
    <property type="entry name" value="CBS_like"/>
    <property type="match status" value="1"/>
</dbReference>
<evidence type="ECO:0000256" key="6">
    <source>
        <dbReference type="ARBA" id="ARBA00022679"/>
    </source>
</evidence>
<evidence type="ECO:0000259" key="11">
    <source>
        <dbReference type="Pfam" id="PF00291"/>
    </source>
</evidence>
<dbReference type="RefSeq" id="WP_394822505.1">
    <property type="nucleotide sequence ID" value="NZ_CP089984.1"/>
</dbReference>
<comment type="similarity">
    <text evidence="3 10">Belongs to the cysteine synthase/cystathionine beta-synthase family.</text>
</comment>
<evidence type="ECO:0000256" key="8">
    <source>
        <dbReference type="ARBA" id="ARBA00023192"/>
    </source>
</evidence>
<dbReference type="InterPro" id="IPR005859">
    <property type="entry name" value="CysK"/>
</dbReference>
<accession>A0ABZ2LUR1</accession>
<dbReference type="InterPro" id="IPR001216">
    <property type="entry name" value="P-phosphate_BS"/>
</dbReference>
<dbReference type="NCBIfam" id="TIGR01136">
    <property type="entry name" value="cysKM"/>
    <property type="match status" value="1"/>
</dbReference>
<keyword evidence="5 10" id="KW-0028">Amino-acid biosynthesis</keyword>
<protein>
    <recommendedName>
        <fullName evidence="4 10">Cysteine synthase</fullName>
        <ecNumber evidence="4 10">2.5.1.47</ecNumber>
    </recommendedName>
</protein>
<organism evidence="12 13">
    <name type="scientific">Pendulispora albinea</name>
    <dbReference type="NCBI Taxonomy" id="2741071"/>
    <lineage>
        <taxon>Bacteria</taxon>
        <taxon>Pseudomonadati</taxon>
        <taxon>Myxococcota</taxon>
        <taxon>Myxococcia</taxon>
        <taxon>Myxococcales</taxon>
        <taxon>Sorangiineae</taxon>
        <taxon>Pendulisporaceae</taxon>
        <taxon>Pendulispora</taxon>
    </lineage>
</organism>
<evidence type="ECO:0000313" key="12">
    <source>
        <dbReference type="EMBL" id="WXB12885.1"/>
    </source>
</evidence>
<dbReference type="SUPFAM" id="SSF53686">
    <property type="entry name" value="Tryptophan synthase beta subunit-like PLP-dependent enzymes"/>
    <property type="match status" value="1"/>
</dbReference>
<evidence type="ECO:0000256" key="10">
    <source>
        <dbReference type="RuleBase" id="RU003985"/>
    </source>
</evidence>
<evidence type="ECO:0000256" key="3">
    <source>
        <dbReference type="ARBA" id="ARBA00007103"/>
    </source>
</evidence>
<dbReference type="NCBIfam" id="TIGR01139">
    <property type="entry name" value="cysK"/>
    <property type="match status" value="1"/>
</dbReference>
<dbReference type="EC" id="2.5.1.47" evidence="4 10"/>
<keyword evidence="6 10" id="KW-0808">Transferase</keyword>